<evidence type="ECO:0000256" key="2">
    <source>
        <dbReference type="ARBA" id="ARBA00022475"/>
    </source>
</evidence>
<feature type="transmembrane region" description="Helical" evidence="6">
    <location>
        <begin position="286"/>
        <end position="305"/>
    </location>
</feature>
<dbReference type="InterPro" id="IPR008457">
    <property type="entry name" value="Cu-R_CopD_dom"/>
</dbReference>
<organism evidence="8 9">
    <name type="scientific">Teichococcus aerophilus</name>
    <dbReference type="NCBI Taxonomy" id="1224513"/>
    <lineage>
        <taxon>Bacteria</taxon>
        <taxon>Pseudomonadati</taxon>
        <taxon>Pseudomonadota</taxon>
        <taxon>Alphaproteobacteria</taxon>
        <taxon>Acetobacterales</taxon>
        <taxon>Roseomonadaceae</taxon>
        <taxon>Roseomonas</taxon>
    </lineage>
</organism>
<evidence type="ECO:0000256" key="3">
    <source>
        <dbReference type="ARBA" id="ARBA00022692"/>
    </source>
</evidence>
<feature type="transmembrane region" description="Helical" evidence="6">
    <location>
        <begin position="177"/>
        <end position="197"/>
    </location>
</feature>
<comment type="subcellular location">
    <subcellularLocation>
        <location evidence="1">Cell membrane</location>
        <topology evidence="1">Multi-pass membrane protein</topology>
    </subcellularLocation>
</comment>
<reference evidence="8 9" key="1">
    <citation type="journal article" date="2013" name="Int. J. Syst. Evol. Microbiol.">
        <title>Roseomonas aerophila sp. nov., isolated from air.</title>
        <authorList>
            <person name="Kim S.J."/>
            <person name="Weon H.Y."/>
            <person name="Ahn J.H."/>
            <person name="Hong S.B."/>
            <person name="Seok S.J."/>
            <person name="Whang K.S."/>
            <person name="Kwon S.W."/>
        </authorList>
    </citation>
    <scope>NUCLEOTIDE SEQUENCE [LARGE SCALE GENOMIC DNA]</scope>
    <source>
        <strain evidence="8 9">NBRC 108923</strain>
    </source>
</reference>
<name>A0ABR7RG66_9PROT</name>
<keyword evidence="2" id="KW-1003">Cell membrane</keyword>
<evidence type="ECO:0000313" key="8">
    <source>
        <dbReference type="EMBL" id="MBC9205329.1"/>
    </source>
</evidence>
<keyword evidence="9" id="KW-1185">Reference proteome</keyword>
<evidence type="ECO:0000256" key="6">
    <source>
        <dbReference type="SAM" id="Phobius"/>
    </source>
</evidence>
<gene>
    <name evidence="8" type="ORF">IBL26_00660</name>
</gene>
<dbReference type="EMBL" id="JACTVA010000001">
    <property type="protein sequence ID" value="MBC9205329.1"/>
    <property type="molecule type" value="Genomic_DNA"/>
</dbReference>
<dbReference type="Pfam" id="PF05425">
    <property type="entry name" value="CopD"/>
    <property type="match status" value="1"/>
</dbReference>
<keyword evidence="3 6" id="KW-0812">Transmembrane</keyword>
<protein>
    <submittedName>
        <fullName evidence="8">CopD family protein</fullName>
    </submittedName>
</protein>
<dbReference type="InterPro" id="IPR032694">
    <property type="entry name" value="CopC/D"/>
</dbReference>
<evidence type="ECO:0000313" key="9">
    <source>
        <dbReference type="Proteomes" id="UP000626026"/>
    </source>
</evidence>
<dbReference type="Proteomes" id="UP000626026">
    <property type="component" value="Unassembled WGS sequence"/>
</dbReference>
<evidence type="ECO:0000256" key="4">
    <source>
        <dbReference type="ARBA" id="ARBA00022989"/>
    </source>
</evidence>
<proteinExistence type="predicted"/>
<sequence length="545" mass="56353">MVWDLLLVPARVLHLGASVSLAGALVFHAAVATLPSRRWLNGCLLVALAAGLLRLLLLAVAFTGADGPGAALVAVPDVALGSRIGQALLVQSALLLGATALAGWLSILAALLALLAQLAPLLASHAAAMQDGVLLVALALHVLAGSIWLGGLLPLWQAVGALDLAQARYVLLRFSSLALAMVVVLAATALLQAVVMSGGLPGLLGTTHGLLMLGKAMLMLALLGLAALNRVVFLPRLPAHRTALRRSILAEAGLGALVLALAGWLASVPPGLHEVPVWPLPWRLLGWGWVAPPGWALALLAVPLLAARPRYLALPLATCVLLALGGAAWGVRLDWVPATPTSFQTSPQPFTTTAILRGEALAKTSPGLRALLHPTPAPTTEGDLFWHASLAAPALDDAQRWDIAQFLYARQAGLALREEGAWPAPMPAPDLALVCHHGGDTRLSALRGQVLRLAIGFAPTVPGTLSVSLDPGSPNADCTARDPAARHAYALLAGLGAEPRLDGLWLLVDGQGWLRGSGFRTMPDILEEAALAIGATPLGPARAHH</sequence>
<accession>A0ABR7RG66</accession>
<feature type="transmembrane region" description="Helical" evidence="6">
    <location>
        <begin position="12"/>
        <end position="31"/>
    </location>
</feature>
<keyword evidence="5 6" id="KW-0472">Membrane</keyword>
<dbReference type="PANTHER" id="PTHR34820">
    <property type="entry name" value="INNER MEMBRANE PROTEIN YEBZ"/>
    <property type="match status" value="1"/>
</dbReference>
<feature type="transmembrane region" description="Helical" evidence="6">
    <location>
        <begin position="43"/>
        <end position="64"/>
    </location>
</feature>
<keyword evidence="4 6" id="KW-1133">Transmembrane helix</keyword>
<comment type="caution">
    <text evidence="8">The sequence shown here is derived from an EMBL/GenBank/DDBJ whole genome shotgun (WGS) entry which is preliminary data.</text>
</comment>
<feature type="transmembrane region" description="Helical" evidence="6">
    <location>
        <begin position="107"/>
        <end position="127"/>
    </location>
</feature>
<feature type="transmembrane region" description="Helical" evidence="6">
    <location>
        <begin position="133"/>
        <end position="156"/>
    </location>
</feature>
<evidence type="ECO:0000259" key="7">
    <source>
        <dbReference type="Pfam" id="PF05425"/>
    </source>
</evidence>
<evidence type="ECO:0000256" key="1">
    <source>
        <dbReference type="ARBA" id="ARBA00004651"/>
    </source>
</evidence>
<feature type="transmembrane region" description="Helical" evidence="6">
    <location>
        <begin position="248"/>
        <end position="266"/>
    </location>
</feature>
<feature type="transmembrane region" description="Helical" evidence="6">
    <location>
        <begin position="312"/>
        <end position="331"/>
    </location>
</feature>
<feature type="transmembrane region" description="Helical" evidence="6">
    <location>
        <begin position="209"/>
        <end position="228"/>
    </location>
</feature>
<feature type="domain" description="Copper resistance protein D" evidence="7">
    <location>
        <begin position="170"/>
        <end position="265"/>
    </location>
</feature>
<evidence type="ECO:0000256" key="5">
    <source>
        <dbReference type="ARBA" id="ARBA00023136"/>
    </source>
</evidence>
<dbReference type="RefSeq" id="WP_187782502.1">
    <property type="nucleotide sequence ID" value="NZ_JACTVA010000001.1"/>
</dbReference>
<dbReference type="PANTHER" id="PTHR34820:SF4">
    <property type="entry name" value="INNER MEMBRANE PROTEIN YEBZ"/>
    <property type="match status" value="1"/>
</dbReference>